<evidence type="ECO:0000313" key="2">
    <source>
        <dbReference type="EMBL" id="AVK76885.1"/>
    </source>
</evidence>
<feature type="compositionally biased region" description="Basic residues" evidence="1">
    <location>
        <begin position="310"/>
        <end position="319"/>
    </location>
</feature>
<feature type="compositionally biased region" description="Polar residues" evidence="1">
    <location>
        <begin position="109"/>
        <end position="118"/>
    </location>
</feature>
<organism evidence="2">
    <name type="scientific">Pandoravirus macleodensis</name>
    <dbReference type="NCBI Taxonomy" id="2107707"/>
    <lineage>
        <taxon>Viruses</taxon>
        <taxon>Pandoravirus</taxon>
    </lineage>
</organism>
<reference evidence="2" key="1">
    <citation type="journal article" date="2018" name="Nat. Commun.">
        <title>Diversity and evolution of the emerging Pandoraviridae family.</title>
        <authorList>
            <person name="Legendre M."/>
            <person name="Fabre E."/>
            <person name="Poirot O."/>
            <person name="Jeudy S."/>
            <person name="Lartigue A."/>
            <person name="Alempic J.M."/>
            <person name="Beucher L."/>
            <person name="Philippe N."/>
            <person name="Bertaux L."/>
            <person name="Christo-Foroux E."/>
            <person name="Labadie K."/>
            <person name="Coute Y."/>
            <person name="Abergel C."/>
            <person name="Claverie J.M."/>
        </authorList>
    </citation>
    <scope>NUCLEOTIDE SEQUENCE [LARGE SCALE GENOMIC DNA]</scope>
    <source>
        <strain evidence="2">Macleodensis</strain>
    </source>
</reference>
<protein>
    <submittedName>
        <fullName evidence="2">Uncharacterized protein</fullName>
    </submittedName>
</protein>
<gene>
    <name evidence="2" type="ORF">pmac_cds_197</name>
</gene>
<dbReference type="Proteomes" id="UP000249758">
    <property type="component" value="Segment"/>
</dbReference>
<proteinExistence type="predicted"/>
<feature type="compositionally biased region" description="Low complexity" evidence="1">
    <location>
        <begin position="282"/>
        <end position="307"/>
    </location>
</feature>
<feature type="region of interest" description="Disordered" evidence="1">
    <location>
        <begin position="98"/>
        <end position="118"/>
    </location>
</feature>
<accession>A0A2U7UEV4</accession>
<dbReference type="EMBL" id="MG011691">
    <property type="protein sequence ID" value="AVK76885.1"/>
    <property type="molecule type" value="Genomic_DNA"/>
</dbReference>
<dbReference type="GeneID" id="36841340"/>
<dbReference type="RefSeq" id="YP_009480881.1">
    <property type="nucleotide sequence ID" value="NC_037665.1"/>
</dbReference>
<dbReference type="KEGG" id="vg:36841340"/>
<feature type="compositionally biased region" description="Polar residues" evidence="1">
    <location>
        <begin position="345"/>
        <end position="357"/>
    </location>
</feature>
<evidence type="ECO:0000256" key="1">
    <source>
        <dbReference type="SAM" id="MobiDB-lite"/>
    </source>
</evidence>
<feature type="region of interest" description="Disordered" evidence="1">
    <location>
        <begin position="1"/>
        <end position="39"/>
    </location>
</feature>
<feature type="region of interest" description="Disordered" evidence="1">
    <location>
        <begin position="272"/>
        <end position="368"/>
    </location>
</feature>
<feature type="compositionally biased region" description="Pro residues" evidence="1">
    <location>
        <begin position="12"/>
        <end position="21"/>
    </location>
</feature>
<name>A0A2U7UEV4_9VIRU</name>
<sequence>MTSILQRSTQITPPPSAPRPKPPPRKASSKTLQPHAEATPVAAARVHCAYPIVLTLRANPAAGEASWMSGPPSKPVVRYGGAAYPTFDAIVKAMTASPAPTVRQRHATSKTTTTSVDARSSLDARVTLSRPGQEDDGAAITVTTVALSDLLDAVTRYGRTATHICVARTASWVSQALTRQILSAPIAAPRRQPSREPSDMERMMRRLDRIVSEVASDMRLTDAVNLTHESSDNDNDDIDIVIVDTPGTLPASRARPPLPLSSTIAPAALASAPKNDSALAGTTATTTTTSSSSSASPTTSTQSQEPTLRPARRTTRKRQAPTPTTSSPPDAETSRPTKRSRHSTTRVASSAPQPSMGTTTSSSSTSIASHDTIVIDDDHHSDHDGDSDHATQVFAATCAIGLVPCAEAPGIECSICMRDDGTVLWDTAMGRPATLHDLWIDPGRSALTPDGVRLKDDAIVVNPCRNVEHAVCVGCMRAVLLNPGRPPVGLDRAAVGCVSLDGESRCAATSYGEAHVFGAVLEPPEAAHLTALYERHRFPGMEVVPCPLHIVVDRPAQPTRRRGPRVDVLPCGAECMIEHTSASNAVRGHLVIACTQNPRCAGSFCYHCRSRLPAGATRCGRCVRVSERDNPDGVNRYFCRPALVASASESDVAGTGSQPAWLASGGGADAHLLRNREVTEEVAVDQIERVLSMDRVAQPCYRCGVPLLKSTECNGLSHCGVQKCYMCGRNALAGGHLEPDHWDADGSTGCPRYDHHAYWRRMKAAPFVCSEGRCYNDAAECKVPAHRAGIEAMHAERRVWHVWGMLRSLSHDLGERVMARLRAATGPGDDTRSLVLARVAKTLAQEAALARSTGAGNVRL</sequence>
<feature type="compositionally biased region" description="Polar residues" evidence="1">
    <location>
        <begin position="1"/>
        <end position="11"/>
    </location>
</feature>